<keyword evidence="8" id="KW-1185">Reference proteome</keyword>
<organism evidence="7 8">
    <name type="scientific">Alkalibacillus haloalkaliphilus</name>
    <dbReference type="NCBI Taxonomy" id="94136"/>
    <lineage>
        <taxon>Bacteria</taxon>
        <taxon>Bacillati</taxon>
        <taxon>Bacillota</taxon>
        <taxon>Bacilli</taxon>
        <taxon>Bacillales</taxon>
        <taxon>Bacillaceae</taxon>
        <taxon>Alkalibacillus</taxon>
    </lineage>
</organism>
<evidence type="ECO:0000256" key="4">
    <source>
        <dbReference type="ARBA" id="ARBA00022989"/>
    </source>
</evidence>
<dbReference type="PANTHER" id="PTHR35791">
    <property type="entry name" value="UPF0754 MEMBRANE PROTEIN YHEB"/>
    <property type="match status" value="1"/>
</dbReference>
<feature type="transmembrane region" description="Helical" evidence="6">
    <location>
        <begin position="355"/>
        <end position="377"/>
    </location>
</feature>
<keyword evidence="5 6" id="KW-0472">Membrane</keyword>
<keyword evidence="4 6" id="KW-1133">Transmembrane helix</keyword>
<dbReference type="PANTHER" id="PTHR35791:SF1">
    <property type="entry name" value="UPF0754 MEMBRANE PROTEIN YHEB"/>
    <property type="match status" value="1"/>
</dbReference>
<dbReference type="OrthoDB" id="9787430at2"/>
<evidence type="ECO:0000313" key="7">
    <source>
        <dbReference type="EMBL" id="GEN45766.1"/>
    </source>
</evidence>
<evidence type="ECO:0000256" key="1">
    <source>
        <dbReference type="ARBA" id="ARBA00004236"/>
    </source>
</evidence>
<sequence>MNVVLIMLMMIAIGAIIGGMTNFLAIKMLFKPYKALYIGKWKVPFTPGLIPKRQEELAEQLGKLVTNHLVTADAISDKLKESSLQNQATTMIQSRLNEYLKQDQTTIRLLQQFHDGLSVESIESTVKHKVHHELTNLYDENQSRTLNDVLPEDLKESIDQQLPLAAKYILQQVDDYINSREGQNKLSESASSFLATQGFLGSMVSSYLGEEGLVEKITPAINQFIRSHDTEETVETLLRAEWLKWQHTELSVIRERFFDDTLEDKVSDYLLNHLNIEQYLNEPVSTWYNHFEHAITSRVIPNGVEMLFDQLAGKVTDIMETFNIAGMVQREVNQFDVARLEKMVLEITKREFNMITYLGAVLGGTIGFVQGIIVLFIS</sequence>
<accession>A0A511W3U3</accession>
<dbReference type="GO" id="GO:0005886">
    <property type="term" value="C:plasma membrane"/>
    <property type="evidence" value="ECO:0007669"/>
    <property type="project" value="UniProtKB-SubCell"/>
</dbReference>
<dbReference type="Pfam" id="PF04286">
    <property type="entry name" value="DUF445"/>
    <property type="match status" value="1"/>
</dbReference>
<dbReference type="PIRSF" id="PIRSF032178">
    <property type="entry name" value="UCP032178"/>
    <property type="match status" value="1"/>
</dbReference>
<dbReference type="InterPro" id="IPR007383">
    <property type="entry name" value="DUF445"/>
</dbReference>
<evidence type="ECO:0000256" key="6">
    <source>
        <dbReference type="SAM" id="Phobius"/>
    </source>
</evidence>
<dbReference type="Proteomes" id="UP000321440">
    <property type="component" value="Unassembled WGS sequence"/>
</dbReference>
<comment type="subcellular location">
    <subcellularLocation>
        <location evidence="1">Cell membrane</location>
    </subcellularLocation>
</comment>
<evidence type="ECO:0000256" key="3">
    <source>
        <dbReference type="ARBA" id="ARBA00022692"/>
    </source>
</evidence>
<gene>
    <name evidence="7" type="ORF">AHA02nite_15420</name>
</gene>
<dbReference type="EMBL" id="BJYA01000010">
    <property type="protein sequence ID" value="GEN45766.1"/>
    <property type="molecule type" value="Genomic_DNA"/>
</dbReference>
<dbReference type="InterPro" id="IPR016991">
    <property type="entry name" value="UCP032178"/>
</dbReference>
<evidence type="ECO:0000256" key="2">
    <source>
        <dbReference type="ARBA" id="ARBA00008053"/>
    </source>
</evidence>
<comment type="similarity">
    <text evidence="2">Belongs to the UPF0754 family.</text>
</comment>
<evidence type="ECO:0000313" key="8">
    <source>
        <dbReference type="Proteomes" id="UP000321440"/>
    </source>
</evidence>
<proteinExistence type="inferred from homology"/>
<feature type="transmembrane region" description="Helical" evidence="6">
    <location>
        <begin position="6"/>
        <end position="30"/>
    </location>
</feature>
<keyword evidence="3 6" id="KW-0812">Transmembrane</keyword>
<dbReference type="RefSeq" id="WP_146815977.1">
    <property type="nucleotide sequence ID" value="NZ_BJYA01000010.1"/>
</dbReference>
<reference evidence="7 8" key="1">
    <citation type="submission" date="2019-07" db="EMBL/GenBank/DDBJ databases">
        <title>Whole genome shotgun sequence of Alkalibacillus haloalkaliphilus NBRC 103110.</title>
        <authorList>
            <person name="Hosoyama A."/>
            <person name="Uohara A."/>
            <person name="Ohji S."/>
            <person name="Ichikawa N."/>
        </authorList>
    </citation>
    <scope>NUCLEOTIDE SEQUENCE [LARGE SCALE GENOMIC DNA]</scope>
    <source>
        <strain evidence="7 8">NBRC 103110</strain>
    </source>
</reference>
<evidence type="ECO:0000256" key="5">
    <source>
        <dbReference type="ARBA" id="ARBA00023136"/>
    </source>
</evidence>
<protein>
    <submittedName>
        <fullName evidence="7">UPF0754 membrane protein</fullName>
    </submittedName>
</protein>
<dbReference type="AlphaFoldDB" id="A0A511W3U3"/>
<comment type="caution">
    <text evidence="7">The sequence shown here is derived from an EMBL/GenBank/DDBJ whole genome shotgun (WGS) entry which is preliminary data.</text>
</comment>
<name>A0A511W3U3_9BACI</name>